<feature type="domain" description="Carbohydrate kinase FGGY N-terminal" evidence="4">
    <location>
        <begin position="19"/>
        <end position="253"/>
    </location>
</feature>
<reference evidence="6" key="1">
    <citation type="journal article" date="2014" name="Int. J. Syst. Evol. Microbiol.">
        <title>Complete genome sequence of Corynebacterium casei LMG S-19264T (=DSM 44701T), isolated from a smear-ripened cheese.</title>
        <authorList>
            <consortium name="US DOE Joint Genome Institute (JGI-PGF)"/>
            <person name="Walter F."/>
            <person name="Albersmeier A."/>
            <person name="Kalinowski J."/>
            <person name="Ruckert C."/>
        </authorList>
    </citation>
    <scope>NUCLEOTIDE SEQUENCE</scope>
    <source>
        <strain evidence="6">KCTC 42650</strain>
    </source>
</reference>
<dbReference type="InterPro" id="IPR018485">
    <property type="entry name" value="FGGY_C"/>
</dbReference>
<dbReference type="GO" id="GO:0005975">
    <property type="term" value="P:carbohydrate metabolic process"/>
    <property type="evidence" value="ECO:0007669"/>
    <property type="project" value="InterPro"/>
</dbReference>
<dbReference type="Pfam" id="PF02782">
    <property type="entry name" value="FGGY_C"/>
    <property type="match status" value="1"/>
</dbReference>
<accession>A0A8J3GW51</accession>
<dbReference type="PANTHER" id="PTHR43095:SF5">
    <property type="entry name" value="XYLULOSE KINASE"/>
    <property type="match status" value="1"/>
</dbReference>
<evidence type="ECO:0000313" key="6">
    <source>
        <dbReference type="EMBL" id="GHF42184.1"/>
    </source>
</evidence>
<protein>
    <submittedName>
        <fullName evidence="6">Xylulokinase</fullName>
    </submittedName>
</protein>
<evidence type="ECO:0000256" key="3">
    <source>
        <dbReference type="ARBA" id="ARBA00022777"/>
    </source>
</evidence>
<evidence type="ECO:0000259" key="5">
    <source>
        <dbReference type="Pfam" id="PF02782"/>
    </source>
</evidence>
<evidence type="ECO:0000256" key="1">
    <source>
        <dbReference type="ARBA" id="ARBA00009156"/>
    </source>
</evidence>
<comment type="similarity">
    <text evidence="1">Belongs to the FGGY kinase family.</text>
</comment>
<evidence type="ECO:0000259" key="4">
    <source>
        <dbReference type="Pfam" id="PF00370"/>
    </source>
</evidence>
<dbReference type="InterPro" id="IPR043129">
    <property type="entry name" value="ATPase_NBD"/>
</dbReference>
<dbReference type="EMBL" id="BNCJ01000002">
    <property type="protein sequence ID" value="GHF42184.1"/>
    <property type="molecule type" value="Genomic_DNA"/>
</dbReference>
<evidence type="ECO:0000256" key="2">
    <source>
        <dbReference type="ARBA" id="ARBA00022679"/>
    </source>
</evidence>
<dbReference type="Gene3D" id="3.30.420.40">
    <property type="match status" value="2"/>
</dbReference>
<reference evidence="6" key="2">
    <citation type="submission" date="2020-09" db="EMBL/GenBank/DDBJ databases">
        <authorList>
            <person name="Sun Q."/>
            <person name="Kim S."/>
        </authorList>
    </citation>
    <scope>NUCLEOTIDE SEQUENCE</scope>
    <source>
        <strain evidence="6">KCTC 42650</strain>
    </source>
</reference>
<dbReference type="SUPFAM" id="SSF53067">
    <property type="entry name" value="Actin-like ATPase domain"/>
    <property type="match status" value="2"/>
</dbReference>
<gene>
    <name evidence="6" type="ORF">GCM10017056_12400</name>
</gene>
<dbReference type="Pfam" id="PF00370">
    <property type="entry name" value="FGGY_N"/>
    <property type="match status" value="1"/>
</dbReference>
<dbReference type="Proteomes" id="UP000626220">
    <property type="component" value="Unassembled WGS sequence"/>
</dbReference>
<keyword evidence="7" id="KW-1185">Reference proteome</keyword>
<dbReference type="InterPro" id="IPR050406">
    <property type="entry name" value="FGGY_Carb_Kinase"/>
</dbReference>
<sequence>MPYSLTDQSSKGQPFMSHVLAYDLGGSSLRLAIVDDAGDFLASVRKPLKISSDGRASFETDPADWWAAIRAGCADLISQGADLTKVTAIAGCGFTRSQVFLDADNAVLRPAITFQDSRAAALLDELREDPALQPLIAGLGPYDPLARLLWVRAHEPETWARLRRVLEPKDYLTLMLTGEAASDSISQTPMTRILAANEGILGQLDIDADILPLTLSPFAEVGRVLPDLPAPLTRLAGVPVYNGSIDTWACVLGSGALTPGVAYSISGTSDVSGVIASTRHSAVGLLTVDWGPNIWQLGGPSQGAATRLNWALDRFFPRAARHTALASALGTRRPVPLFLPYLDGERTPFWDAELRGAFLGLGSAHDGPDFLRAVAEGMNYLSRDILDRAETAIGTPVSHVCFSGGLATTPALCQLKADVLNRPVLVPKNHETGLMGAARLAQGRTCGCQPPASRRYDPDPLRRAYHDERFALFRQASEALRPLSHALARQDG</sequence>
<name>A0A8J3GW51_9RHOB</name>
<proteinExistence type="inferred from homology"/>
<feature type="domain" description="Carbohydrate kinase FGGY C-terminal" evidence="5">
    <location>
        <begin position="263"/>
        <end position="441"/>
    </location>
</feature>
<keyword evidence="2" id="KW-0808">Transferase</keyword>
<comment type="caution">
    <text evidence="6">The sequence shown here is derived from an EMBL/GenBank/DDBJ whole genome shotgun (WGS) entry which is preliminary data.</text>
</comment>
<dbReference type="GO" id="GO:0016301">
    <property type="term" value="F:kinase activity"/>
    <property type="evidence" value="ECO:0007669"/>
    <property type="project" value="UniProtKB-KW"/>
</dbReference>
<dbReference type="InterPro" id="IPR000577">
    <property type="entry name" value="Carb_kinase_FGGY"/>
</dbReference>
<evidence type="ECO:0000313" key="7">
    <source>
        <dbReference type="Proteomes" id="UP000626220"/>
    </source>
</evidence>
<dbReference type="InterPro" id="IPR018484">
    <property type="entry name" value="FGGY_N"/>
</dbReference>
<dbReference type="AlphaFoldDB" id="A0A8J3GW51"/>
<organism evidence="6 7">
    <name type="scientific">Seohaeicola zhoushanensis</name>
    <dbReference type="NCBI Taxonomy" id="1569283"/>
    <lineage>
        <taxon>Bacteria</taxon>
        <taxon>Pseudomonadati</taxon>
        <taxon>Pseudomonadota</taxon>
        <taxon>Alphaproteobacteria</taxon>
        <taxon>Rhodobacterales</taxon>
        <taxon>Roseobacteraceae</taxon>
        <taxon>Seohaeicola</taxon>
    </lineage>
</organism>
<keyword evidence="3" id="KW-0418">Kinase</keyword>
<dbReference type="PIRSF" id="PIRSF000538">
    <property type="entry name" value="GlpK"/>
    <property type="match status" value="1"/>
</dbReference>
<dbReference type="PANTHER" id="PTHR43095">
    <property type="entry name" value="SUGAR KINASE"/>
    <property type="match status" value="1"/>
</dbReference>